<comment type="caution">
    <text evidence="1">The sequence shown here is derived from an EMBL/GenBank/DDBJ whole genome shotgun (WGS) entry which is preliminary data.</text>
</comment>
<dbReference type="PANTHER" id="PTHR19446">
    <property type="entry name" value="REVERSE TRANSCRIPTASES"/>
    <property type="match status" value="1"/>
</dbReference>
<dbReference type="EMBL" id="VSWD01000005">
    <property type="protein sequence ID" value="KAK3103658.1"/>
    <property type="molecule type" value="Genomic_DNA"/>
</dbReference>
<name>A0AA88YEV9_PINIB</name>
<evidence type="ECO:0000313" key="2">
    <source>
        <dbReference type="Proteomes" id="UP001186944"/>
    </source>
</evidence>
<reference evidence="1" key="1">
    <citation type="submission" date="2019-08" db="EMBL/GenBank/DDBJ databases">
        <title>The improved chromosome-level genome for the pearl oyster Pinctada fucata martensii using PacBio sequencing and Hi-C.</title>
        <authorList>
            <person name="Zheng Z."/>
        </authorList>
    </citation>
    <scope>NUCLEOTIDE SEQUENCE</scope>
    <source>
        <strain evidence="1">ZZ-2019</strain>
        <tissue evidence="1">Adductor muscle</tissue>
    </source>
</reference>
<accession>A0AA88YEV9</accession>
<evidence type="ECO:0000313" key="1">
    <source>
        <dbReference type="EMBL" id="KAK3103658.1"/>
    </source>
</evidence>
<gene>
    <name evidence="1" type="ORF">FSP39_020819</name>
</gene>
<sequence>MFHKLIRQQRGGQNGQIVELTVDQCTYKGRDIMNGWVSHFEKLSNPSDHLDAIKTSDAAHIQNVDADIDIIRDICNEAQGLPYSVSMEEIRDEVKKLNKGKAPDAYGITAEHIIYAGETVLEFLCTIFNAIFKLQTVLNVLKLGTLSPIFKKKGQKSNAKNYRGITVLPVIGKLLELIIRTHLRIILDPKQNPLQRGFTAGSSLQIVG</sequence>
<organism evidence="1 2">
    <name type="scientific">Pinctada imbricata</name>
    <name type="common">Atlantic pearl-oyster</name>
    <name type="synonym">Pinctada martensii</name>
    <dbReference type="NCBI Taxonomy" id="66713"/>
    <lineage>
        <taxon>Eukaryota</taxon>
        <taxon>Metazoa</taxon>
        <taxon>Spiralia</taxon>
        <taxon>Lophotrochozoa</taxon>
        <taxon>Mollusca</taxon>
        <taxon>Bivalvia</taxon>
        <taxon>Autobranchia</taxon>
        <taxon>Pteriomorphia</taxon>
        <taxon>Pterioida</taxon>
        <taxon>Pterioidea</taxon>
        <taxon>Pteriidae</taxon>
        <taxon>Pinctada</taxon>
    </lineage>
</organism>
<dbReference type="Proteomes" id="UP001186944">
    <property type="component" value="Unassembled WGS sequence"/>
</dbReference>
<keyword evidence="2" id="KW-1185">Reference proteome</keyword>
<dbReference type="AlphaFoldDB" id="A0AA88YEV9"/>
<evidence type="ECO:0008006" key="3">
    <source>
        <dbReference type="Google" id="ProtNLM"/>
    </source>
</evidence>
<proteinExistence type="predicted"/>
<protein>
    <recommendedName>
        <fullName evidence="3">Reverse transcriptase domain-containing protein</fullName>
    </recommendedName>
</protein>